<reference evidence="2 3" key="1">
    <citation type="submission" date="2009-02" db="EMBL/GenBank/DDBJ databases">
        <title>Sequencing of the draft genome and assembly of Dethiobacter alkaliphilus AHT 1.</title>
        <authorList>
            <consortium name="US DOE Joint Genome Institute (JGI-PGF)"/>
            <person name="Lucas S."/>
            <person name="Copeland A."/>
            <person name="Lapidus A."/>
            <person name="Glavina del Rio T."/>
            <person name="Dalin E."/>
            <person name="Tice H."/>
            <person name="Bruce D."/>
            <person name="Goodwin L."/>
            <person name="Pitluck S."/>
            <person name="Larimer F."/>
            <person name="Land M.L."/>
            <person name="Hauser L."/>
            <person name="Muyzer G."/>
        </authorList>
    </citation>
    <scope>NUCLEOTIDE SEQUENCE [LARGE SCALE GENOMIC DNA]</scope>
    <source>
        <strain evidence="2 3">AHT 1</strain>
    </source>
</reference>
<dbReference type="SMART" id="SM00849">
    <property type="entry name" value="Lactamase_B"/>
    <property type="match status" value="1"/>
</dbReference>
<accession>C0GEG2</accession>
<sequence>MTTNRNRSAQRGYPHQSLQQYGCTRLLIPTPFPIGPTNVYLLQGDIPTLIDTGTMWPVGQEAMATALAREGLAPQDIGRVLITHGHSDHAGLASWLQEQGAEIFIHPAEAQKLSGIDMFALREKFLRQTGVPEEMIASFRKVGDIRYYGNLKDYQPLSDGDEFSCGRLTLSVVATPGHCHGHMAFYEAEKQILFGGDTLLENVSPNPMPELHMGERTPSLTEFLKTLQRLEGLPARTVLPGHGDPFQNIAERIAHVRQEHQVRLQTVLTLLADGLTPYQLALKLYGQVRGWNVYLAMAETCAHLDFLMEIKLVQVTENNTGGIVYRPAAGQMPGNLKLHNNST</sequence>
<dbReference type="STRING" id="555088.DealDRAFT_0871"/>
<dbReference type="Gene3D" id="3.60.15.10">
    <property type="entry name" value="Ribonuclease Z/Hydroxyacylglutathione hydrolase-like"/>
    <property type="match status" value="1"/>
</dbReference>
<dbReference type="CDD" id="cd07725">
    <property type="entry name" value="TTHA1429-like_MBL-fold"/>
    <property type="match status" value="1"/>
</dbReference>
<evidence type="ECO:0000313" key="2">
    <source>
        <dbReference type="EMBL" id="EEG78456.1"/>
    </source>
</evidence>
<evidence type="ECO:0000313" key="3">
    <source>
        <dbReference type="Proteomes" id="UP000006443"/>
    </source>
</evidence>
<dbReference type="RefSeq" id="WP_008515216.1">
    <property type="nucleotide sequence ID" value="NZ_ACJM01000003.1"/>
</dbReference>
<dbReference type="eggNOG" id="COG0491">
    <property type="taxonomic scope" value="Bacteria"/>
</dbReference>
<dbReference type="Proteomes" id="UP000006443">
    <property type="component" value="Unassembled WGS sequence"/>
</dbReference>
<evidence type="ECO:0000259" key="1">
    <source>
        <dbReference type="SMART" id="SM00849"/>
    </source>
</evidence>
<dbReference type="InterPro" id="IPR036866">
    <property type="entry name" value="RibonucZ/Hydroxyglut_hydro"/>
</dbReference>
<gene>
    <name evidence="2" type="ORF">DealDRAFT_0871</name>
</gene>
<dbReference type="SUPFAM" id="SSF56281">
    <property type="entry name" value="Metallo-hydrolase/oxidoreductase"/>
    <property type="match status" value="1"/>
</dbReference>
<comment type="caution">
    <text evidence="2">The sequence shown here is derived from an EMBL/GenBank/DDBJ whole genome shotgun (WGS) entry which is preliminary data.</text>
</comment>
<dbReference type="InterPro" id="IPR001279">
    <property type="entry name" value="Metallo-B-lactamas"/>
</dbReference>
<proteinExistence type="predicted"/>
<dbReference type="EMBL" id="ACJM01000003">
    <property type="protein sequence ID" value="EEG78456.1"/>
    <property type="molecule type" value="Genomic_DNA"/>
</dbReference>
<feature type="domain" description="Metallo-beta-lactamase" evidence="1">
    <location>
        <begin position="36"/>
        <end position="242"/>
    </location>
</feature>
<keyword evidence="3" id="KW-1185">Reference proteome</keyword>
<dbReference type="PANTHER" id="PTHR23131:SF4">
    <property type="entry name" value="METALLO-BETA-LACTAMASE SUPERFAMILY POTEIN"/>
    <property type="match status" value="1"/>
</dbReference>
<dbReference type="InterPro" id="IPR050662">
    <property type="entry name" value="Sec-metab_biosynth-thioest"/>
</dbReference>
<dbReference type="AlphaFoldDB" id="C0GEG2"/>
<dbReference type="PANTHER" id="PTHR23131">
    <property type="entry name" value="ENDORIBONUCLEASE LACTB2"/>
    <property type="match status" value="1"/>
</dbReference>
<name>C0GEG2_DETAL</name>
<organism evidence="2 3">
    <name type="scientific">Dethiobacter alkaliphilus AHT 1</name>
    <dbReference type="NCBI Taxonomy" id="555088"/>
    <lineage>
        <taxon>Bacteria</taxon>
        <taxon>Bacillati</taxon>
        <taxon>Bacillota</taxon>
        <taxon>Dethiobacteria</taxon>
        <taxon>Dethiobacterales</taxon>
        <taxon>Dethiobacteraceae</taxon>
        <taxon>Dethiobacter</taxon>
    </lineage>
</organism>
<dbReference type="OrthoDB" id="9761531at2"/>
<dbReference type="Pfam" id="PF00753">
    <property type="entry name" value="Lactamase_B"/>
    <property type="match status" value="1"/>
</dbReference>
<protein>
    <submittedName>
        <fullName evidence="2">Beta-lactamase domain protein</fullName>
    </submittedName>
</protein>